<gene>
    <name evidence="1" type="ORF">NX794_20400</name>
</gene>
<comment type="caution">
    <text evidence="1">The sequence shown here is derived from an EMBL/GenBank/DDBJ whole genome shotgun (WGS) entry which is preliminary data.</text>
</comment>
<reference evidence="1 2" key="1">
    <citation type="submission" date="2022-08" db="EMBL/GenBank/DDBJ databases">
        <authorList>
            <person name="Somphong A."/>
            <person name="Phongsopitanun W."/>
        </authorList>
    </citation>
    <scope>NUCLEOTIDE SEQUENCE [LARGE SCALE GENOMIC DNA]</scope>
    <source>
        <strain evidence="1 2">LP11</strain>
    </source>
</reference>
<accession>A0ABT2B5C0</accession>
<name>A0ABT2B5C0_9ACTN</name>
<protein>
    <submittedName>
        <fullName evidence="1">DUF6461 domain-containing protein</fullName>
    </submittedName>
</protein>
<evidence type="ECO:0000313" key="2">
    <source>
        <dbReference type="Proteomes" id="UP001205612"/>
    </source>
</evidence>
<dbReference type="Proteomes" id="UP001205612">
    <property type="component" value="Unassembled WGS sequence"/>
</dbReference>
<dbReference type="Pfam" id="PF20062">
    <property type="entry name" value="DUF6461"/>
    <property type="match status" value="1"/>
</dbReference>
<keyword evidence="2" id="KW-1185">Reference proteome</keyword>
<sequence>MADISTADDYAWLSDQYEDLMDAYCVTLVNRITPEELLESLGAETRVRIAGVAGLCEPSFDVPDDHKMFVGVAPLGEWSLMVEYNGYLGITGQAMLPISSGRTVVSHFYNVNGVNRFCWYENGDARLTFEPDAASHREGSNPDDLLTEMQECGFDLTDDDWGSETRFEAPFALAERITGVRLTPQIFASAEFLCGLVREPR</sequence>
<dbReference type="RefSeq" id="WP_258780034.1">
    <property type="nucleotide sequence ID" value="NZ_JANUGP010000015.1"/>
</dbReference>
<proteinExistence type="predicted"/>
<dbReference type="InterPro" id="IPR045592">
    <property type="entry name" value="DUF6461"/>
</dbReference>
<evidence type="ECO:0000313" key="1">
    <source>
        <dbReference type="EMBL" id="MCS0603556.1"/>
    </source>
</evidence>
<dbReference type="EMBL" id="JANUGP010000015">
    <property type="protein sequence ID" value="MCS0603556.1"/>
    <property type="molecule type" value="Genomic_DNA"/>
</dbReference>
<organism evidence="1 2">
    <name type="scientific">Streptomyces pyxinicus</name>
    <dbReference type="NCBI Taxonomy" id="2970331"/>
    <lineage>
        <taxon>Bacteria</taxon>
        <taxon>Bacillati</taxon>
        <taxon>Actinomycetota</taxon>
        <taxon>Actinomycetes</taxon>
        <taxon>Kitasatosporales</taxon>
        <taxon>Streptomycetaceae</taxon>
        <taxon>Streptomyces</taxon>
    </lineage>
</organism>